<feature type="transmembrane region" description="Helical" evidence="1">
    <location>
        <begin position="34"/>
        <end position="53"/>
    </location>
</feature>
<protein>
    <submittedName>
        <fullName evidence="2">Uncharacterized protein</fullName>
    </submittedName>
</protein>
<dbReference type="EMBL" id="AP022588">
    <property type="protein sequence ID" value="BBY28749.1"/>
    <property type="molecule type" value="Genomic_DNA"/>
</dbReference>
<evidence type="ECO:0000256" key="1">
    <source>
        <dbReference type="SAM" id="Phobius"/>
    </source>
</evidence>
<organism evidence="2 3">
    <name type="scientific">Mycolicibacterium sediminis</name>
    <dbReference type="NCBI Taxonomy" id="1286180"/>
    <lineage>
        <taxon>Bacteria</taxon>
        <taxon>Bacillati</taxon>
        <taxon>Actinomycetota</taxon>
        <taxon>Actinomycetes</taxon>
        <taxon>Mycobacteriales</taxon>
        <taxon>Mycobacteriaceae</taxon>
        <taxon>Mycolicibacterium</taxon>
    </lineage>
</organism>
<dbReference type="Proteomes" id="UP000467193">
    <property type="component" value="Chromosome"/>
</dbReference>
<evidence type="ECO:0000313" key="2">
    <source>
        <dbReference type="EMBL" id="BBY28749.1"/>
    </source>
</evidence>
<reference evidence="2 3" key="1">
    <citation type="journal article" date="2019" name="Emerg. Microbes Infect.">
        <title>Comprehensive subspecies identification of 175 nontuberculous mycobacteria species based on 7547 genomic profiles.</title>
        <authorList>
            <person name="Matsumoto Y."/>
            <person name="Kinjo T."/>
            <person name="Motooka D."/>
            <person name="Nabeya D."/>
            <person name="Jung N."/>
            <person name="Uechi K."/>
            <person name="Horii T."/>
            <person name="Iida T."/>
            <person name="Fujita J."/>
            <person name="Nakamura S."/>
        </authorList>
    </citation>
    <scope>NUCLEOTIDE SEQUENCE [LARGE SCALE GENOMIC DNA]</scope>
    <source>
        <strain evidence="2 3">JCM 17899</strain>
    </source>
</reference>
<keyword evidence="1" id="KW-1133">Transmembrane helix</keyword>
<keyword evidence="3" id="KW-1185">Reference proteome</keyword>
<sequence>MNAFTQIAVVLACCFGAYLLLLAVVVLRTGSTDGLVAVAAAVHSFIGAIVALIKRWPVEPIVATRQGSGRADDGQSTTTGDR</sequence>
<feature type="transmembrane region" description="Helical" evidence="1">
    <location>
        <begin position="7"/>
        <end position="28"/>
    </location>
</feature>
<keyword evidence="1" id="KW-0812">Transmembrane</keyword>
<dbReference type="AlphaFoldDB" id="A0A7I7QQT0"/>
<gene>
    <name evidence="2" type="ORF">MSEDJ_28450</name>
</gene>
<dbReference type="RefSeq" id="WP_197748355.1">
    <property type="nucleotide sequence ID" value="NZ_AP022588.1"/>
</dbReference>
<dbReference type="KEGG" id="msei:MSEDJ_28450"/>
<accession>A0A7I7QQT0</accession>
<name>A0A7I7QQT0_9MYCO</name>
<evidence type="ECO:0000313" key="3">
    <source>
        <dbReference type="Proteomes" id="UP000467193"/>
    </source>
</evidence>
<proteinExistence type="predicted"/>
<keyword evidence="1" id="KW-0472">Membrane</keyword>